<comment type="caution">
    <text evidence="1">The sequence shown here is derived from an EMBL/GenBank/DDBJ whole genome shotgun (WGS) entry which is preliminary data.</text>
</comment>
<dbReference type="Gene3D" id="3.90.550.10">
    <property type="entry name" value="Spore Coat Polysaccharide Biosynthesis Protein SpsA, Chain A"/>
    <property type="match status" value="1"/>
</dbReference>
<name>A0A7C3IM12_9CREN</name>
<organism evidence="1">
    <name type="scientific">Candidatus Methanomethylicus mesodigestus</name>
    <dbReference type="NCBI Taxonomy" id="1867258"/>
    <lineage>
        <taxon>Archaea</taxon>
        <taxon>Thermoproteota</taxon>
        <taxon>Methanosuratincolia</taxon>
        <taxon>Candidatus Methanomethylicales</taxon>
        <taxon>Candidatus Methanomethylicaceae</taxon>
        <taxon>Candidatus Methanomethylicus</taxon>
    </lineage>
</organism>
<dbReference type="InterPro" id="IPR029044">
    <property type="entry name" value="Nucleotide-diphossugar_trans"/>
</dbReference>
<evidence type="ECO:0008006" key="2">
    <source>
        <dbReference type="Google" id="ProtNLM"/>
    </source>
</evidence>
<protein>
    <recommendedName>
        <fullName evidence="2">Glycosyltransferase</fullName>
    </recommendedName>
</protein>
<evidence type="ECO:0000313" key="1">
    <source>
        <dbReference type="EMBL" id="HFK20871.1"/>
    </source>
</evidence>
<dbReference type="EMBL" id="DSTX01000011">
    <property type="protein sequence ID" value="HFK20871.1"/>
    <property type="molecule type" value="Genomic_DNA"/>
</dbReference>
<gene>
    <name evidence="1" type="ORF">ENS19_06260</name>
</gene>
<dbReference type="SUPFAM" id="SSF53448">
    <property type="entry name" value="Nucleotide-diphospho-sugar transferases"/>
    <property type="match status" value="1"/>
</dbReference>
<sequence>MDIDIVIPTKEQKINQDLLRVIKGHKIVIETSSPLSLARKKGALKCDAEWVAMFDDDVTIPDDWFSTVSKHINDGVGAIATEDEDMVSPYGAYKRLLMKLGIFRGSTQTNIRNVLIRKSVFKTYDPPPLFLLEDNILKKHVESLGLKWINLPFIGVRHYGYPKYDYAESGRNAYRYQIYSTSQLLKRFISRLFLSPLTIFTGNSLSKAWFLIRSELLFTYGFLSERF</sequence>
<dbReference type="AlphaFoldDB" id="A0A7C3IM12"/>
<proteinExistence type="predicted"/>
<reference evidence="1" key="1">
    <citation type="journal article" date="2020" name="mSystems">
        <title>Genome- and Community-Level Interaction Insights into Carbon Utilization and Element Cycling Functions of Hydrothermarchaeota in Hydrothermal Sediment.</title>
        <authorList>
            <person name="Zhou Z."/>
            <person name="Liu Y."/>
            <person name="Xu W."/>
            <person name="Pan J."/>
            <person name="Luo Z.H."/>
            <person name="Li M."/>
        </authorList>
    </citation>
    <scope>NUCLEOTIDE SEQUENCE [LARGE SCALE GENOMIC DNA]</scope>
    <source>
        <strain evidence="1">SpSt-468</strain>
    </source>
</reference>
<accession>A0A7C3IM12</accession>